<keyword evidence="7" id="KW-0998">Cell outer membrane</keyword>
<dbReference type="EMBL" id="JAOCQF010000002">
    <property type="protein sequence ID" value="MCT8330372.1"/>
    <property type="molecule type" value="Genomic_DNA"/>
</dbReference>
<evidence type="ECO:0000256" key="9">
    <source>
        <dbReference type="SAM" id="SignalP"/>
    </source>
</evidence>
<feature type="coiled-coil region" evidence="8">
    <location>
        <begin position="177"/>
        <end position="204"/>
    </location>
</feature>
<comment type="caution">
    <text evidence="10">The sequence shown here is derived from an EMBL/GenBank/DDBJ whole genome shotgun (WGS) entry which is preliminary data.</text>
</comment>
<keyword evidence="8" id="KW-0175">Coiled coil</keyword>
<comment type="subcellular location">
    <subcellularLocation>
        <location evidence="1">Cell outer membrane</location>
    </subcellularLocation>
</comment>
<keyword evidence="4" id="KW-1134">Transmembrane beta strand</keyword>
<keyword evidence="6" id="KW-0472">Membrane</keyword>
<accession>A0ABT2NN61</accession>
<evidence type="ECO:0000256" key="8">
    <source>
        <dbReference type="SAM" id="Coils"/>
    </source>
</evidence>
<evidence type="ECO:0000256" key="5">
    <source>
        <dbReference type="ARBA" id="ARBA00022692"/>
    </source>
</evidence>
<keyword evidence="11" id="KW-1185">Reference proteome</keyword>
<dbReference type="PANTHER" id="PTHR30026:SF22">
    <property type="entry name" value="OUTER MEMBRANE EFFLUX PROTEIN"/>
    <property type="match status" value="1"/>
</dbReference>
<feature type="chain" id="PRO_5045131374" evidence="9">
    <location>
        <begin position="25"/>
        <end position="453"/>
    </location>
</feature>
<dbReference type="NCBIfam" id="TIGR01844">
    <property type="entry name" value="type_I_sec_TolC"/>
    <property type="match status" value="1"/>
</dbReference>
<protein>
    <submittedName>
        <fullName evidence="10">TolC family outer membrane protein</fullName>
    </submittedName>
</protein>
<evidence type="ECO:0000313" key="11">
    <source>
        <dbReference type="Proteomes" id="UP001205601"/>
    </source>
</evidence>
<dbReference type="RefSeq" id="WP_261496240.1">
    <property type="nucleotide sequence ID" value="NZ_JAOCQF010000002.1"/>
</dbReference>
<evidence type="ECO:0000256" key="3">
    <source>
        <dbReference type="ARBA" id="ARBA00022448"/>
    </source>
</evidence>
<sequence>MRAGIRRTLLASAVAMMSILGAQAGAETLADALAAAYRNSNLLEQNRAVLRAADEDFAGAIATLRPVVSWIASVDYTDSPAGDSLDAALTLAAQWTVYDFGRRELQIEAAKQAVLATRDALVQVEQQVLLTAVVAYMDVRNAIENLAITENSVKVIGEELKAAEDRFSVGEVTRTDVALAEARLASARASLAAAEGALASARESYRAATGGYPGTLAGPPRTPELPRSVDEAQSIAQRIHPTIRQAQEQAKGADILVEIAAAERRPQIDLSTSVSRIEGGENNATIGLDLRQTIYSGGALPAAHRRAIANRDAARAALLQSGVIIAQNVGNSWAAIDVARAQITATQRQVEAATIAYEGVREEARLGARTTLDVLDTEQDLLDAKAARINAETQLQVATYSLLSSMGLLTAEHLKLGVPTYDPEAYFNAVKSAPHTSVQGESLDRVLKAIGKK</sequence>
<name>A0ABT2NN61_9RHOB</name>
<comment type="similarity">
    <text evidence="2">Belongs to the outer membrane factor (OMF) (TC 1.B.17) family.</text>
</comment>
<dbReference type="InterPro" id="IPR051906">
    <property type="entry name" value="TolC-like"/>
</dbReference>
<dbReference type="InterPro" id="IPR003423">
    <property type="entry name" value="OMP_efflux"/>
</dbReference>
<proteinExistence type="inferred from homology"/>
<evidence type="ECO:0000256" key="6">
    <source>
        <dbReference type="ARBA" id="ARBA00023136"/>
    </source>
</evidence>
<keyword evidence="3" id="KW-0813">Transport</keyword>
<keyword evidence="9" id="KW-0732">Signal</keyword>
<evidence type="ECO:0000313" key="10">
    <source>
        <dbReference type="EMBL" id="MCT8330372.1"/>
    </source>
</evidence>
<dbReference type="Gene3D" id="1.20.1600.10">
    <property type="entry name" value="Outer membrane efflux proteins (OEP)"/>
    <property type="match status" value="1"/>
</dbReference>
<evidence type="ECO:0000256" key="4">
    <source>
        <dbReference type="ARBA" id="ARBA00022452"/>
    </source>
</evidence>
<evidence type="ECO:0000256" key="7">
    <source>
        <dbReference type="ARBA" id="ARBA00023237"/>
    </source>
</evidence>
<dbReference type="SUPFAM" id="SSF56954">
    <property type="entry name" value="Outer membrane efflux proteins (OEP)"/>
    <property type="match status" value="1"/>
</dbReference>
<feature type="signal peptide" evidence="9">
    <location>
        <begin position="1"/>
        <end position="24"/>
    </location>
</feature>
<dbReference type="PANTHER" id="PTHR30026">
    <property type="entry name" value="OUTER MEMBRANE PROTEIN TOLC"/>
    <property type="match status" value="1"/>
</dbReference>
<organism evidence="10 11">
    <name type="scientific">Albidovulum sediminis</name>
    <dbReference type="NCBI Taxonomy" id="3066345"/>
    <lineage>
        <taxon>Bacteria</taxon>
        <taxon>Pseudomonadati</taxon>
        <taxon>Pseudomonadota</taxon>
        <taxon>Alphaproteobacteria</taxon>
        <taxon>Rhodobacterales</taxon>
        <taxon>Paracoccaceae</taxon>
        <taxon>Albidovulum</taxon>
    </lineage>
</organism>
<keyword evidence="5" id="KW-0812">Transmembrane</keyword>
<dbReference type="Proteomes" id="UP001205601">
    <property type="component" value="Unassembled WGS sequence"/>
</dbReference>
<dbReference type="Pfam" id="PF02321">
    <property type="entry name" value="OEP"/>
    <property type="match status" value="2"/>
</dbReference>
<reference evidence="11" key="1">
    <citation type="submission" date="2023-07" db="EMBL/GenBank/DDBJ databases">
        <title>Defluviimonas sediminis sp. nov., isolated from mangrove sediment.</title>
        <authorList>
            <person name="Liu L."/>
            <person name="Li J."/>
            <person name="Huang Y."/>
            <person name="Pan J."/>
            <person name="Li M."/>
        </authorList>
    </citation>
    <scope>NUCLEOTIDE SEQUENCE [LARGE SCALE GENOMIC DNA]</scope>
    <source>
        <strain evidence="11">FT324</strain>
    </source>
</reference>
<gene>
    <name evidence="10" type="ORF">N5I32_12665</name>
</gene>
<evidence type="ECO:0000256" key="2">
    <source>
        <dbReference type="ARBA" id="ARBA00007613"/>
    </source>
</evidence>
<evidence type="ECO:0000256" key="1">
    <source>
        <dbReference type="ARBA" id="ARBA00004442"/>
    </source>
</evidence>
<dbReference type="InterPro" id="IPR010130">
    <property type="entry name" value="T1SS_OMP_TolC"/>
</dbReference>